<keyword evidence="2" id="KW-1185">Reference proteome</keyword>
<gene>
    <name evidence="1" type="ORF">L2E82_35446</name>
</gene>
<protein>
    <submittedName>
        <fullName evidence="1">Uncharacterized protein</fullName>
    </submittedName>
</protein>
<reference evidence="1 2" key="2">
    <citation type="journal article" date="2022" name="Mol. Ecol. Resour.">
        <title>The genomes of chicory, endive, great burdock and yacon provide insights into Asteraceae paleo-polyploidization history and plant inulin production.</title>
        <authorList>
            <person name="Fan W."/>
            <person name="Wang S."/>
            <person name="Wang H."/>
            <person name="Wang A."/>
            <person name="Jiang F."/>
            <person name="Liu H."/>
            <person name="Zhao H."/>
            <person name="Xu D."/>
            <person name="Zhang Y."/>
        </authorList>
    </citation>
    <scope>NUCLEOTIDE SEQUENCE [LARGE SCALE GENOMIC DNA]</scope>
    <source>
        <strain evidence="2">cv. Punajuju</strain>
        <tissue evidence="1">Leaves</tissue>
    </source>
</reference>
<dbReference type="EMBL" id="CM042014">
    <property type="protein sequence ID" value="KAI3723690.1"/>
    <property type="molecule type" value="Genomic_DNA"/>
</dbReference>
<accession>A0ACB9BNV5</accession>
<proteinExistence type="predicted"/>
<reference evidence="2" key="1">
    <citation type="journal article" date="2022" name="Mol. Ecol. Resour.">
        <title>The genomes of chicory, endive, great burdock and yacon provide insights into Asteraceae palaeo-polyploidization history and plant inulin production.</title>
        <authorList>
            <person name="Fan W."/>
            <person name="Wang S."/>
            <person name="Wang H."/>
            <person name="Wang A."/>
            <person name="Jiang F."/>
            <person name="Liu H."/>
            <person name="Zhao H."/>
            <person name="Xu D."/>
            <person name="Zhang Y."/>
        </authorList>
    </citation>
    <scope>NUCLEOTIDE SEQUENCE [LARGE SCALE GENOMIC DNA]</scope>
    <source>
        <strain evidence="2">cv. Punajuju</strain>
    </source>
</reference>
<dbReference type="Proteomes" id="UP001055811">
    <property type="component" value="Linkage Group LG06"/>
</dbReference>
<sequence length="191" mass="22347">MGTLFEDVYQNFTYHIRIGEQKVERKFTVADFPLMNPNDFIVLVERFYSLNQTKISKQIALTRGQKLIGRFLGAYLRNFSNYDFEIAKLFNENVPAANKELVGISKYSDGKILQNPWGVVYKGRLMKKGALKKLFFDMDKKEKFPTTFIEGMITRVEVNNENSEEAKKEVVAHLKWWIAIRKELTKAFQMI</sequence>
<evidence type="ECO:0000313" key="1">
    <source>
        <dbReference type="EMBL" id="KAI3723690.1"/>
    </source>
</evidence>
<organism evidence="1 2">
    <name type="scientific">Cichorium intybus</name>
    <name type="common">Chicory</name>
    <dbReference type="NCBI Taxonomy" id="13427"/>
    <lineage>
        <taxon>Eukaryota</taxon>
        <taxon>Viridiplantae</taxon>
        <taxon>Streptophyta</taxon>
        <taxon>Embryophyta</taxon>
        <taxon>Tracheophyta</taxon>
        <taxon>Spermatophyta</taxon>
        <taxon>Magnoliopsida</taxon>
        <taxon>eudicotyledons</taxon>
        <taxon>Gunneridae</taxon>
        <taxon>Pentapetalae</taxon>
        <taxon>asterids</taxon>
        <taxon>campanulids</taxon>
        <taxon>Asterales</taxon>
        <taxon>Asteraceae</taxon>
        <taxon>Cichorioideae</taxon>
        <taxon>Cichorieae</taxon>
        <taxon>Cichoriinae</taxon>
        <taxon>Cichorium</taxon>
    </lineage>
</organism>
<comment type="caution">
    <text evidence="1">The sequence shown here is derived from an EMBL/GenBank/DDBJ whole genome shotgun (WGS) entry which is preliminary data.</text>
</comment>
<evidence type="ECO:0000313" key="2">
    <source>
        <dbReference type="Proteomes" id="UP001055811"/>
    </source>
</evidence>
<name>A0ACB9BNV5_CICIN</name>